<evidence type="ECO:0000259" key="1">
    <source>
        <dbReference type="Pfam" id="PF13456"/>
    </source>
</evidence>
<dbReference type="AlphaFoldDB" id="A0AA87YRI0"/>
<dbReference type="Gramene" id="FCD_00037094-RA">
    <property type="protein sequence ID" value="FCD_00037094-RA:cds"/>
    <property type="gene ID" value="FCD_00037094"/>
</dbReference>
<organism evidence="2 3">
    <name type="scientific">Ficus carica</name>
    <name type="common">Common fig</name>
    <dbReference type="NCBI Taxonomy" id="3494"/>
    <lineage>
        <taxon>Eukaryota</taxon>
        <taxon>Viridiplantae</taxon>
        <taxon>Streptophyta</taxon>
        <taxon>Embryophyta</taxon>
        <taxon>Tracheophyta</taxon>
        <taxon>Spermatophyta</taxon>
        <taxon>Magnoliopsida</taxon>
        <taxon>eudicotyledons</taxon>
        <taxon>Gunneridae</taxon>
        <taxon>Pentapetalae</taxon>
        <taxon>rosids</taxon>
        <taxon>fabids</taxon>
        <taxon>Rosales</taxon>
        <taxon>Moraceae</taxon>
        <taxon>Ficeae</taxon>
        <taxon>Ficus</taxon>
    </lineage>
</organism>
<accession>A0AA87YRI0</accession>
<protein>
    <recommendedName>
        <fullName evidence="1">RNase H type-1 domain-containing protein</fullName>
    </recommendedName>
</protein>
<gene>
    <name evidence="2" type="ORF">TIFTF001_051087</name>
</gene>
<dbReference type="GO" id="GO:0004523">
    <property type="term" value="F:RNA-DNA hybrid ribonuclease activity"/>
    <property type="evidence" value="ECO:0007669"/>
    <property type="project" value="InterPro"/>
</dbReference>
<keyword evidence="3" id="KW-1185">Reference proteome</keyword>
<reference evidence="2" key="1">
    <citation type="submission" date="2023-07" db="EMBL/GenBank/DDBJ databases">
        <title>draft genome sequence of fig (Ficus carica).</title>
        <authorList>
            <person name="Takahashi T."/>
            <person name="Nishimura K."/>
        </authorList>
    </citation>
    <scope>NUCLEOTIDE SEQUENCE</scope>
</reference>
<dbReference type="EMBL" id="BTGU01009092">
    <property type="protein sequence ID" value="GMN21153.1"/>
    <property type="molecule type" value="Genomic_DNA"/>
</dbReference>
<dbReference type="GO" id="GO:0003676">
    <property type="term" value="F:nucleic acid binding"/>
    <property type="evidence" value="ECO:0007669"/>
    <property type="project" value="InterPro"/>
</dbReference>
<name>A0AA87YRI0_FICCA</name>
<sequence length="106" mass="11486">MEHETTEGDHNGFVCAAFGKAIPGSFSPFTAECIALREGLTFVRNFRLLIHAVESDALNVITAVQSVPSLGDTSVVVDDARELLAYLNGPSHSHIRRAVFVDSIMK</sequence>
<dbReference type="Pfam" id="PF13456">
    <property type="entry name" value="RVT_3"/>
    <property type="match status" value="1"/>
</dbReference>
<dbReference type="InterPro" id="IPR002156">
    <property type="entry name" value="RNaseH_domain"/>
</dbReference>
<comment type="caution">
    <text evidence="2">The sequence shown here is derived from an EMBL/GenBank/DDBJ whole genome shotgun (WGS) entry which is preliminary data.</text>
</comment>
<proteinExistence type="predicted"/>
<dbReference type="Proteomes" id="UP001187192">
    <property type="component" value="Unassembled WGS sequence"/>
</dbReference>
<feature type="domain" description="RNase H type-1" evidence="1">
    <location>
        <begin position="9"/>
        <end position="97"/>
    </location>
</feature>
<evidence type="ECO:0000313" key="3">
    <source>
        <dbReference type="Proteomes" id="UP001187192"/>
    </source>
</evidence>
<evidence type="ECO:0000313" key="2">
    <source>
        <dbReference type="EMBL" id="GMN21153.1"/>
    </source>
</evidence>